<comment type="caution">
    <text evidence="1">The sequence shown here is derived from an EMBL/GenBank/DDBJ whole genome shotgun (WGS) entry which is preliminary data.</text>
</comment>
<gene>
    <name evidence="1" type="ORF">E2C01_076091</name>
</gene>
<proteinExistence type="predicted"/>
<evidence type="ECO:0000313" key="1">
    <source>
        <dbReference type="EMBL" id="MPC81474.1"/>
    </source>
</evidence>
<organism evidence="1 2">
    <name type="scientific">Portunus trituberculatus</name>
    <name type="common">Swimming crab</name>
    <name type="synonym">Neptunus trituberculatus</name>
    <dbReference type="NCBI Taxonomy" id="210409"/>
    <lineage>
        <taxon>Eukaryota</taxon>
        <taxon>Metazoa</taxon>
        <taxon>Ecdysozoa</taxon>
        <taxon>Arthropoda</taxon>
        <taxon>Crustacea</taxon>
        <taxon>Multicrustacea</taxon>
        <taxon>Malacostraca</taxon>
        <taxon>Eumalacostraca</taxon>
        <taxon>Eucarida</taxon>
        <taxon>Decapoda</taxon>
        <taxon>Pleocyemata</taxon>
        <taxon>Brachyura</taxon>
        <taxon>Eubrachyura</taxon>
        <taxon>Portunoidea</taxon>
        <taxon>Portunidae</taxon>
        <taxon>Portuninae</taxon>
        <taxon>Portunus</taxon>
    </lineage>
</organism>
<accession>A0A5B7IMD1</accession>
<evidence type="ECO:0000313" key="2">
    <source>
        <dbReference type="Proteomes" id="UP000324222"/>
    </source>
</evidence>
<name>A0A5B7IMD1_PORTR</name>
<sequence>MCSTLEFKVRGVRGEIDSTDQFS</sequence>
<dbReference type="Proteomes" id="UP000324222">
    <property type="component" value="Unassembled WGS sequence"/>
</dbReference>
<dbReference type="AlphaFoldDB" id="A0A5B7IMD1"/>
<keyword evidence="2" id="KW-1185">Reference proteome</keyword>
<protein>
    <submittedName>
        <fullName evidence="1">Uncharacterized protein</fullName>
    </submittedName>
</protein>
<dbReference type="EMBL" id="VSRR010057049">
    <property type="protein sequence ID" value="MPC81474.1"/>
    <property type="molecule type" value="Genomic_DNA"/>
</dbReference>
<reference evidence="1 2" key="1">
    <citation type="submission" date="2019-05" db="EMBL/GenBank/DDBJ databases">
        <title>Another draft genome of Portunus trituberculatus and its Hox gene families provides insights of decapod evolution.</title>
        <authorList>
            <person name="Jeong J.-H."/>
            <person name="Song I."/>
            <person name="Kim S."/>
            <person name="Choi T."/>
            <person name="Kim D."/>
            <person name="Ryu S."/>
            <person name="Kim W."/>
        </authorList>
    </citation>
    <scope>NUCLEOTIDE SEQUENCE [LARGE SCALE GENOMIC DNA]</scope>
    <source>
        <tissue evidence="1">Muscle</tissue>
    </source>
</reference>